<sequence length="104" mass="11421">MRKYLSTLHKRSPKHKKRFALLASGGFTLIIFAVWVAVNFGSTVLPGNGTEAAAKKAVEGPNPFGSLMRGLESSFESLRDSLKSVELKSGYENMKNNSLNIYGR</sequence>
<reference evidence="2 3" key="1">
    <citation type="journal article" date="2016" name="Nat. Commun.">
        <title>Thousands of microbial genomes shed light on interconnected biogeochemical processes in an aquifer system.</title>
        <authorList>
            <person name="Anantharaman K."/>
            <person name="Brown C.T."/>
            <person name="Hug L.A."/>
            <person name="Sharon I."/>
            <person name="Castelle C.J."/>
            <person name="Probst A.J."/>
            <person name="Thomas B.C."/>
            <person name="Singh A."/>
            <person name="Wilkins M.J."/>
            <person name="Karaoz U."/>
            <person name="Brodie E.L."/>
            <person name="Williams K.H."/>
            <person name="Hubbard S.S."/>
            <person name="Banfield J.F."/>
        </authorList>
    </citation>
    <scope>NUCLEOTIDE SEQUENCE [LARGE SCALE GENOMIC DNA]</scope>
</reference>
<evidence type="ECO:0000313" key="2">
    <source>
        <dbReference type="EMBL" id="OHA96909.1"/>
    </source>
</evidence>
<dbReference type="Proteomes" id="UP000177279">
    <property type="component" value="Unassembled WGS sequence"/>
</dbReference>
<proteinExistence type="predicted"/>
<comment type="caution">
    <text evidence="2">The sequence shown here is derived from an EMBL/GenBank/DDBJ whole genome shotgun (WGS) entry which is preliminary data.</text>
</comment>
<name>A0A1G2TJP7_9BACT</name>
<dbReference type="AlphaFoldDB" id="A0A1G2TJP7"/>
<evidence type="ECO:0000256" key="1">
    <source>
        <dbReference type="SAM" id="Phobius"/>
    </source>
</evidence>
<protein>
    <submittedName>
        <fullName evidence="2">Uncharacterized protein</fullName>
    </submittedName>
</protein>
<keyword evidence="1" id="KW-0812">Transmembrane</keyword>
<evidence type="ECO:0000313" key="3">
    <source>
        <dbReference type="Proteomes" id="UP000177279"/>
    </source>
</evidence>
<gene>
    <name evidence="2" type="ORF">A3D49_02275</name>
</gene>
<accession>A0A1G2TJP7</accession>
<organism evidence="2 3">
    <name type="scientific">Candidatus Zambryskibacteria bacterium RIFCSPHIGHO2_02_FULL_43_37</name>
    <dbReference type="NCBI Taxonomy" id="1802749"/>
    <lineage>
        <taxon>Bacteria</taxon>
        <taxon>Candidatus Zambryskiibacteriota</taxon>
    </lineage>
</organism>
<dbReference type="EMBL" id="MHVS01000003">
    <property type="protein sequence ID" value="OHA96909.1"/>
    <property type="molecule type" value="Genomic_DNA"/>
</dbReference>
<keyword evidence="1" id="KW-0472">Membrane</keyword>
<keyword evidence="1" id="KW-1133">Transmembrane helix</keyword>
<feature type="transmembrane region" description="Helical" evidence="1">
    <location>
        <begin position="20"/>
        <end position="38"/>
    </location>
</feature>